<dbReference type="InterPro" id="IPR010559">
    <property type="entry name" value="Sig_transdc_His_kin_internal"/>
</dbReference>
<feature type="transmembrane region" description="Helical" evidence="1">
    <location>
        <begin position="119"/>
        <end position="142"/>
    </location>
</feature>
<keyword evidence="4" id="KW-1185">Reference proteome</keyword>
<dbReference type="Gene3D" id="3.30.565.10">
    <property type="entry name" value="Histidine kinase-like ATPase, C-terminal domain"/>
    <property type="match status" value="1"/>
</dbReference>
<dbReference type="GO" id="GO:0016020">
    <property type="term" value="C:membrane"/>
    <property type="evidence" value="ECO:0007669"/>
    <property type="project" value="InterPro"/>
</dbReference>
<keyword evidence="3" id="KW-0808">Transferase</keyword>
<keyword evidence="3" id="KW-0418">Kinase</keyword>
<feature type="transmembrane region" description="Helical" evidence="1">
    <location>
        <begin position="77"/>
        <end position="99"/>
    </location>
</feature>
<dbReference type="EMBL" id="CP042437">
    <property type="protein sequence ID" value="QEC76226.1"/>
    <property type="molecule type" value="Genomic_DNA"/>
</dbReference>
<proteinExistence type="predicted"/>
<evidence type="ECO:0000313" key="4">
    <source>
        <dbReference type="Proteomes" id="UP000321362"/>
    </source>
</evidence>
<dbReference type="Proteomes" id="UP000321362">
    <property type="component" value="Chromosome"/>
</dbReference>
<dbReference type="PANTHER" id="PTHR34220">
    <property type="entry name" value="SENSOR HISTIDINE KINASE YPDA"/>
    <property type="match status" value="1"/>
</dbReference>
<sequence>MQKNRQIPYQAITRHLLFWLAYILYQCVNNGWEDKDVFAFKLDPQLSTSVPICMLVTYLNLYVLMPLFYYPQKYIQYAIGMAVLILIGGLLPRFFAYAIWVPWDKIHDPAMFKMEKTDFWIPVRIFKNAAGNAPVLFIAMLIKLMRNAYQQEKNMREMEKEKFNAEMGLLKAQINPHFFFNTLNTLYALTLKGSEQASKVVLRLSDLMHYMLYEASENKVLLQDEIKHLESYIGIEQMRFADRLELSFQYSGDITGKMIAPLLLLPFVENAFKHSLAESDGWITINLKVTGNRLFLKVENSYQPSPKPDNYGLGLKNVKRRLELTYPDHYELLLNQNNGIFEADLKLDL</sequence>
<accession>A0A5B8W0C1</accession>
<evidence type="ECO:0000313" key="3">
    <source>
        <dbReference type="EMBL" id="QEC76226.1"/>
    </source>
</evidence>
<gene>
    <name evidence="3" type="ORF">FSB76_09815</name>
</gene>
<feature type="transmembrane region" description="Helical" evidence="1">
    <location>
        <begin position="48"/>
        <end position="70"/>
    </location>
</feature>
<evidence type="ECO:0000259" key="2">
    <source>
        <dbReference type="Pfam" id="PF06580"/>
    </source>
</evidence>
<feature type="transmembrane region" description="Helical" evidence="1">
    <location>
        <begin position="12"/>
        <end position="28"/>
    </location>
</feature>
<protein>
    <submittedName>
        <fullName evidence="3">Sensor histidine kinase</fullName>
    </submittedName>
</protein>
<dbReference type="RefSeq" id="WP_147053403.1">
    <property type="nucleotide sequence ID" value="NZ_CP042437.1"/>
</dbReference>
<reference evidence="3 4" key="1">
    <citation type="journal article" date="2013" name="J. Microbiol.">
        <title>Mucilaginibacter ginsenosidivorax sp. nov., with ginsenoside converting activity isolated from sediment.</title>
        <authorList>
            <person name="Kim J.K."/>
            <person name="Choi T.E."/>
            <person name="Liu Q.M."/>
            <person name="Park H.Y."/>
            <person name="Yi T.H."/>
            <person name="Yoon M.H."/>
            <person name="Kim S.C."/>
            <person name="Im W.T."/>
        </authorList>
    </citation>
    <scope>NUCLEOTIDE SEQUENCE [LARGE SCALE GENOMIC DNA]</scope>
    <source>
        <strain evidence="3 4">KHI28</strain>
    </source>
</reference>
<keyword evidence="1" id="KW-0812">Transmembrane</keyword>
<dbReference type="KEGG" id="mgk:FSB76_09815"/>
<organism evidence="3 4">
    <name type="scientific">Mucilaginibacter ginsenosidivorax</name>
    <dbReference type="NCBI Taxonomy" id="862126"/>
    <lineage>
        <taxon>Bacteria</taxon>
        <taxon>Pseudomonadati</taxon>
        <taxon>Bacteroidota</taxon>
        <taxon>Sphingobacteriia</taxon>
        <taxon>Sphingobacteriales</taxon>
        <taxon>Sphingobacteriaceae</taxon>
        <taxon>Mucilaginibacter</taxon>
    </lineage>
</organism>
<name>A0A5B8W0C1_9SPHI</name>
<dbReference type="AlphaFoldDB" id="A0A5B8W0C1"/>
<keyword evidence="1" id="KW-1133">Transmembrane helix</keyword>
<keyword evidence="1" id="KW-0472">Membrane</keyword>
<dbReference type="PANTHER" id="PTHR34220:SF7">
    <property type="entry name" value="SENSOR HISTIDINE KINASE YPDA"/>
    <property type="match status" value="1"/>
</dbReference>
<dbReference type="OrthoDB" id="9792992at2"/>
<dbReference type="GO" id="GO:0000155">
    <property type="term" value="F:phosphorelay sensor kinase activity"/>
    <property type="evidence" value="ECO:0007669"/>
    <property type="project" value="InterPro"/>
</dbReference>
<dbReference type="SUPFAM" id="SSF55874">
    <property type="entry name" value="ATPase domain of HSP90 chaperone/DNA topoisomerase II/histidine kinase"/>
    <property type="match status" value="1"/>
</dbReference>
<evidence type="ECO:0000256" key="1">
    <source>
        <dbReference type="SAM" id="Phobius"/>
    </source>
</evidence>
<dbReference type="InterPro" id="IPR036890">
    <property type="entry name" value="HATPase_C_sf"/>
</dbReference>
<dbReference type="InterPro" id="IPR050640">
    <property type="entry name" value="Bact_2-comp_sensor_kinase"/>
</dbReference>
<dbReference type="Pfam" id="PF06580">
    <property type="entry name" value="His_kinase"/>
    <property type="match status" value="1"/>
</dbReference>
<feature type="domain" description="Signal transduction histidine kinase internal region" evidence="2">
    <location>
        <begin position="165"/>
        <end position="244"/>
    </location>
</feature>